<dbReference type="GO" id="GO:0009239">
    <property type="term" value="P:enterobactin biosynthetic process"/>
    <property type="evidence" value="ECO:0007669"/>
    <property type="project" value="TreeGrafter"/>
</dbReference>
<dbReference type="InterPro" id="IPR011251">
    <property type="entry name" value="Luciferase-like_dom"/>
</dbReference>
<sequence>MTTPGPGARRLSAGRLHLLRAAPAPPDTGPGPLPPAARPDPDARGPLSFAQERLWLEHRLHDGESGYHVQFALRLRGPLDEPALAAALNSTVARHSALHTCYRTGDGDTPVQVRNPECAIALPAAQAAGPREEQSLLAAHARPRFDLETGPPLRALLVRRTDEHHVLSVVVHHIAFDGWSVGVVVRDLTELYAAAREGRPPVLPEPVLQYDDFAAWQRERYTEARLRPGLEYWSSLLKGAPATLALGTRGPRPAVPSRRAVTRAVRIEGRLYDALTALARQERATLFMALLAAYRLLLAHESGRTDLVVGSPVAHRDTAGAEDAVGCFINLLALRGDLSGSPSFRDLLVRARDDVRSALAHQDVPFQRIVRELDLPRTPGSAPLVQALLTVDTTPSAAQAPSEAGGLALELVDTAPETAVYDVELELSAGPESLAGVLTLAADVFVQEDANRLAGLLTAVLEHAVADPDRPAAALPPLRKGHLPPSASDGVAAGHGVGFPEQEFTAQAARTPGAVALIHRDRTTTYAELDERSDRLAQGLAGLGVGPGDRVAVCLDRTPDLPAALLGVLKAGAAYVPVDPSYPADRVRFVLADASVAAVVTDAAGQARLGHVQGPQLLDVECLAHSRGTPAGSAGAADLAYVIHTSGSTGQPKGVMVERRQVANFFASMDGCVGPAQPGDAWLAVTSMSFDISVLELLWTLARGYAVVLHGAGGAPVLPVAGGQRKVEFSLYSFPADDAEGSRGAGGEDYRLLLEAARFADDHGLTAVWVPERHFHPFGGAYPNPSVAAAAVAAVTRRVGIRAGSVVAPLHHPVRIAEEWAMVDRLSGGRVGVSFASGWHPTDFVLAPDRFRPRQEETHRTLETVRRLWRGETLTLPDGTGRTTGITVRPRPVRTELPCWVTTSGSEETFRAAGAAGAHVLTHLLGQDVDGLADRIAAYRAAWRENSGAPYDGHVTLLVHGLLGSSDDTAREQAREPLLRYLRTSQDLSRTARDLPADDDREEAERALRESVERHLLHTGLFGTPESCLPLVRRLSEAGVDEIAVLIDFGLPDETVLTGLPHLADLHRLANTVTEPAADGPDPDDESVASLITRHGVTHLQCTPSMARLLVDDDASHTALGRLRLLAVGGEALPPALAGRLRAAGPDRVLNMYGPTEATIWAVTGEVLDADVPAGTVPIGRPILNTPAYVLDGALRPVPLGQTGELYLGGEAVARGYLGRPALTAGRFVADPFGDGARLYRTGDLARWRADGRLEFLGRVDQQVKIRGFRVEPGEIEAVLAEHPSVAACAVVARGPSGEQRLAAYYTRAAGAAPLGARELREHLAARLPAALLPTVLREIEALPLAPGGKTDRAALPDPFRSPAEDTTDPAPAPARTGHGAAEDATDPPPASLGAEVTAPAPAPIGPGAAEEEAPAAQVLAEVFAEVLATGTFGLHDDFFAHGGDSILVIRAVDRASRRGLVITPSLLMRNPNPAALAPYARRVVPSRTAGGSVTGPVPLTPIQRWFTDQNAPDPSHYNHAMLLESPRALRTGTIAQAAQHLLAHHDALRTRFTPDGPDGWQQRVVSVEEADTVPVDRIALTGRGPAADAAVIEDAGARLQARLSLQEGPLMRLVHFDGLGAVPDRLLLIVHHLVVDGISGRILPEDLWSAYQQAERGEPIVLPTRTASFRSWSRALADHAGSPAVAAEADHWLKLPWCETGPLPVDHEQAEDLEADERYEVVELDPGRTRRLLREATGTGRAHIDDVLLTALAGALAPWSGHRRVLVDLEGHGREGLLGLDVSRTVGWFTSLYPVLLPATTGATPNDVARTGEVLRAVPHRGIGYGVLRHLSTDPGLRARLAALPRAEVIFNYLGQFDGSLGPFRILRDPVGPDRGPAGRRSHRLMISGSVEAGRLRVEWAYNHRVHRAETIRSVAEKFMSLLCEVVERADARAEH</sequence>
<evidence type="ECO:0000313" key="8">
    <source>
        <dbReference type="EMBL" id="QES17775.1"/>
    </source>
</evidence>
<evidence type="ECO:0000256" key="5">
    <source>
        <dbReference type="ARBA" id="ARBA00023194"/>
    </source>
</evidence>
<evidence type="ECO:0000256" key="6">
    <source>
        <dbReference type="SAM" id="MobiDB-lite"/>
    </source>
</evidence>
<dbReference type="Proteomes" id="UP000324106">
    <property type="component" value="Chromosome"/>
</dbReference>
<dbReference type="InterPro" id="IPR036661">
    <property type="entry name" value="Luciferase-like_sf"/>
</dbReference>
<dbReference type="FunFam" id="2.30.38.10:FF:000001">
    <property type="entry name" value="Non-ribosomal peptide synthetase PvdI"/>
    <property type="match status" value="1"/>
</dbReference>
<dbReference type="Gene3D" id="3.30.559.30">
    <property type="entry name" value="Nonribosomal peptide synthetase, condensation domain"/>
    <property type="match status" value="2"/>
</dbReference>
<dbReference type="InterPro" id="IPR025110">
    <property type="entry name" value="AMP-bd_C"/>
</dbReference>
<dbReference type="PANTHER" id="PTHR45527:SF1">
    <property type="entry name" value="FATTY ACID SYNTHASE"/>
    <property type="match status" value="1"/>
</dbReference>
<dbReference type="InterPro" id="IPR001242">
    <property type="entry name" value="Condensation_dom"/>
</dbReference>
<dbReference type="CDD" id="cd19534">
    <property type="entry name" value="E_NRPS"/>
    <property type="match status" value="1"/>
</dbReference>
<dbReference type="Gene3D" id="3.30.559.10">
    <property type="entry name" value="Chloramphenicol acetyltransferase-like domain"/>
    <property type="match status" value="2"/>
</dbReference>
<keyword evidence="4" id="KW-0677">Repeat</keyword>
<dbReference type="Pfam" id="PF00296">
    <property type="entry name" value="Bac_luciferase"/>
    <property type="match status" value="1"/>
</dbReference>
<dbReference type="PROSITE" id="PS00455">
    <property type="entry name" value="AMP_BINDING"/>
    <property type="match status" value="1"/>
</dbReference>
<dbReference type="OrthoDB" id="2472181at2"/>
<dbReference type="InterPro" id="IPR000873">
    <property type="entry name" value="AMP-dep_synth/lig_dom"/>
</dbReference>
<accession>A0A5P2AI75</accession>
<dbReference type="NCBIfam" id="TIGR01720">
    <property type="entry name" value="NRPS-para261"/>
    <property type="match status" value="1"/>
</dbReference>
<organism evidence="8 9">
    <name type="scientific">Streptomyces venezuelae</name>
    <dbReference type="NCBI Taxonomy" id="54571"/>
    <lineage>
        <taxon>Bacteria</taxon>
        <taxon>Bacillati</taxon>
        <taxon>Actinomycetota</taxon>
        <taxon>Actinomycetes</taxon>
        <taxon>Kitasatosporales</taxon>
        <taxon>Streptomycetaceae</taxon>
        <taxon>Streptomyces</taxon>
    </lineage>
</organism>
<dbReference type="GO" id="GO:0047527">
    <property type="term" value="F:2,3-dihydroxybenzoate-serine ligase activity"/>
    <property type="evidence" value="ECO:0007669"/>
    <property type="project" value="TreeGrafter"/>
</dbReference>
<proteinExistence type="predicted"/>
<dbReference type="SMART" id="SM00823">
    <property type="entry name" value="PKS_PP"/>
    <property type="match status" value="1"/>
</dbReference>
<dbReference type="Pfam" id="PF00501">
    <property type="entry name" value="AMP-binding"/>
    <property type="match status" value="2"/>
</dbReference>
<dbReference type="InterPro" id="IPR036736">
    <property type="entry name" value="ACP-like_sf"/>
</dbReference>
<dbReference type="SUPFAM" id="SSF52777">
    <property type="entry name" value="CoA-dependent acyltransferases"/>
    <property type="match status" value="4"/>
</dbReference>
<dbReference type="InterPro" id="IPR023213">
    <property type="entry name" value="CAT-like_dom_sf"/>
</dbReference>
<dbReference type="Gene3D" id="1.10.1200.10">
    <property type="entry name" value="ACP-like"/>
    <property type="match status" value="1"/>
</dbReference>
<dbReference type="SUPFAM" id="SSF51679">
    <property type="entry name" value="Bacterial luciferase-like"/>
    <property type="match status" value="1"/>
</dbReference>
<comment type="cofactor">
    <cofactor evidence="1">
        <name>pantetheine 4'-phosphate</name>
        <dbReference type="ChEBI" id="CHEBI:47942"/>
    </cofactor>
</comment>
<dbReference type="EMBL" id="CP029194">
    <property type="protein sequence ID" value="QES17775.1"/>
    <property type="molecule type" value="Genomic_DNA"/>
</dbReference>
<dbReference type="InterPro" id="IPR010060">
    <property type="entry name" value="NRPS_synth"/>
</dbReference>
<dbReference type="Gene3D" id="3.20.20.30">
    <property type="entry name" value="Luciferase-like domain"/>
    <property type="match status" value="1"/>
</dbReference>
<evidence type="ECO:0000256" key="1">
    <source>
        <dbReference type="ARBA" id="ARBA00001957"/>
    </source>
</evidence>
<dbReference type="InterPro" id="IPR020806">
    <property type="entry name" value="PKS_PP-bd"/>
</dbReference>
<keyword evidence="5" id="KW-0045">Antibiotic biosynthesis</keyword>
<dbReference type="InterPro" id="IPR009081">
    <property type="entry name" value="PP-bd_ACP"/>
</dbReference>
<dbReference type="SUPFAM" id="SSF47336">
    <property type="entry name" value="ACP-like"/>
    <property type="match status" value="1"/>
</dbReference>
<dbReference type="Gene3D" id="2.30.38.10">
    <property type="entry name" value="Luciferase, Domain 3"/>
    <property type="match status" value="1"/>
</dbReference>
<dbReference type="Pfam" id="PF13193">
    <property type="entry name" value="AMP-binding_C"/>
    <property type="match status" value="1"/>
</dbReference>
<gene>
    <name evidence="8" type="ORF">DEJ46_00555</name>
</gene>
<evidence type="ECO:0000313" key="9">
    <source>
        <dbReference type="Proteomes" id="UP000324106"/>
    </source>
</evidence>
<dbReference type="GO" id="GO:0016705">
    <property type="term" value="F:oxidoreductase activity, acting on paired donors, with incorporation or reduction of molecular oxygen"/>
    <property type="evidence" value="ECO:0007669"/>
    <property type="project" value="InterPro"/>
</dbReference>
<dbReference type="GO" id="GO:0008610">
    <property type="term" value="P:lipid biosynthetic process"/>
    <property type="evidence" value="ECO:0007669"/>
    <property type="project" value="UniProtKB-ARBA"/>
</dbReference>
<feature type="compositionally biased region" description="Pro residues" evidence="6">
    <location>
        <begin position="23"/>
        <end position="38"/>
    </location>
</feature>
<feature type="region of interest" description="Disordered" evidence="6">
    <location>
        <begin position="1"/>
        <end position="46"/>
    </location>
</feature>
<dbReference type="CDD" id="cd19531">
    <property type="entry name" value="LCL_NRPS-like"/>
    <property type="match status" value="1"/>
</dbReference>
<dbReference type="InterPro" id="IPR020845">
    <property type="entry name" value="AMP-binding_CS"/>
</dbReference>
<dbReference type="PANTHER" id="PTHR45527">
    <property type="entry name" value="NONRIBOSOMAL PEPTIDE SYNTHETASE"/>
    <property type="match status" value="1"/>
</dbReference>
<dbReference type="GO" id="GO:0031177">
    <property type="term" value="F:phosphopantetheine binding"/>
    <property type="evidence" value="ECO:0007669"/>
    <property type="project" value="InterPro"/>
</dbReference>
<feature type="region of interest" description="Disordered" evidence="6">
    <location>
        <begin position="1347"/>
        <end position="1413"/>
    </location>
</feature>
<dbReference type="Pfam" id="PF00668">
    <property type="entry name" value="Condensation"/>
    <property type="match status" value="2"/>
</dbReference>
<evidence type="ECO:0000256" key="2">
    <source>
        <dbReference type="ARBA" id="ARBA00022450"/>
    </source>
</evidence>
<feature type="domain" description="Carrier" evidence="7">
    <location>
        <begin position="1411"/>
        <end position="1485"/>
    </location>
</feature>
<dbReference type="Gene3D" id="3.40.50.980">
    <property type="match status" value="3"/>
</dbReference>
<dbReference type="NCBIfam" id="TIGR04020">
    <property type="entry name" value="seco_metab_LLM"/>
    <property type="match status" value="1"/>
</dbReference>
<evidence type="ECO:0000256" key="4">
    <source>
        <dbReference type="ARBA" id="ARBA00022737"/>
    </source>
</evidence>
<dbReference type="InterPro" id="IPR024011">
    <property type="entry name" value="Biosynth_lucif-like_mOase_dom"/>
</dbReference>
<evidence type="ECO:0000256" key="3">
    <source>
        <dbReference type="ARBA" id="ARBA00022553"/>
    </source>
</evidence>
<dbReference type="FunFam" id="3.40.50.980:FF:000001">
    <property type="entry name" value="Non-ribosomal peptide synthetase"/>
    <property type="match status" value="1"/>
</dbReference>
<keyword evidence="2" id="KW-0596">Phosphopantetheine</keyword>
<protein>
    <recommendedName>
        <fullName evidence="7">Carrier domain-containing protein</fullName>
    </recommendedName>
</protein>
<dbReference type="RefSeq" id="WP_150263399.1">
    <property type="nucleotide sequence ID" value="NZ_CP029194.1"/>
</dbReference>
<dbReference type="GO" id="GO:0009366">
    <property type="term" value="C:enterobactin synthetase complex"/>
    <property type="evidence" value="ECO:0007669"/>
    <property type="project" value="TreeGrafter"/>
</dbReference>
<dbReference type="InterPro" id="IPR045851">
    <property type="entry name" value="AMP-bd_C_sf"/>
</dbReference>
<dbReference type="Pfam" id="PF00550">
    <property type="entry name" value="PP-binding"/>
    <property type="match status" value="1"/>
</dbReference>
<dbReference type="GO" id="GO:0005829">
    <property type="term" value="C:cytosol"/>
    <property type="evidence" value="ECO:0007669"/>
    <property type="project" value="TreeGrafter"/>
</dbReference>
<name>A0A5P2AI75_STRVZ</name>
<keyword evidence="3" id="KW-0597">Phosphoprotein</keyword>
<dbReference type="PROSITE" id="PS50075">
    <property type="entry name" value="CARRIER"/>
    <property type="match status" value="1"/>
</dbReference>
<reference evidence="8 9" key="1">
    <citation type="submission" date="2018-05" db="EMBL/GenBank/DDBJ databases">
        <title>Streptomyces venezuelae.</title>
        <authorList>
            <person name="Kim W."/>
            <person name="Lee N."/>
            <person name="Cho B.-K."/>
        </authorList>
    </citation>
    <scope>NUCLEOTIDE SEQUENCE [LARGE SCALE GENOMIC DNA]</scope>
    <source>
        <strain evidence="8 9">ATCC 15068</strain>
    </source>
</reference>
<dbReference type="GO" id="GO:0043041">
    <property type="term" value="P:amino acid activation for nonribosomal peptide biosynthetic process"/>
    <property type="evidence" value="ECO:0007669"/>
    <property type="project" value="TreeGrafter"/>
</dbReference>
<dbReference type="SUPFAM" id="SSF56801">
    <property type="entry name" value="Acetyl-CoA synthetase-like"/>
    <property type="match status" value="2"/>
</dbReference>
<dbReference type="Gene3D" id="3.30.300.30">
    <property type="match status" value="1"/>
</dbReference>
<evidence type="ECO:0000259" key="7">
    <source>
        <dbReference type="PROSITE" id="PS50075"/>
    </source>
</evidence>